<evidence type="ECO:0000313" key="1">
    <source>
        <dbReference type="EMBL" id="AFK90270.1"/>
    </source>
</evidence>
<protein>
    <submittedName>
        <fullName evidence="1">Uncharacterized protein</fullName>
    </submittedName>
</protein>
<proteinExistence type="predicted"/>
<organism evidence="1">
    <name type="scientific">Salmonella enterica subsp. indica</name>
    <dbReference type="NCBI Taxonomy" id="59207"/>
    <lineage>
        <taxon>Bacteria</taxon>
        <taxon>Pseudomonadati</taxon>
        <taxon>Pseudomonadota</taxon>
        <taxon>Gammaproteobacteria</taxon>
        <taxon>Enterobacterales</taxon>
        <taxon>Enterobacteriaceae</taxon>
        <taxon>Salmonella</taxon>
    </lineage>
</organism>
<geneLocation type="plasmid" evidence="1">
    <name>pSARC14-41</name>
</geneLocation>
<reference evidence="1" key="1">
    <citation type="submission" date="2012-01" db="EMBL/GenBank/DDBJ databases">
        <authorList>
            <person name="Summers A.O."/>
            <person name="Wireman J."/>
            <person name="Williams L.E."/>
            <person name="Farina S."/>
        </authorList>
    </citation>
    <scope>NUCLEOTIDE SEQUENCE</scope>
    <source>
        <strain evidence="1">SARC14</strain>
        <plasmid evidence="1">pSARC14-41</plasmid>
    </source>
</reference>
<keyword evidence="1" id="KW-0614">Plasmid</keyword>
<dbReference type="EMBL" id="JQ418540">
    <property type="protein sequence ID" value="AFK90270.1"/>
    <property type="molecule type" value="Genomic_DNA"/>
</dbReference>
<name>I3W3U3_SALER</name>
<dbReference type="AlphaFoldDB" id="I3W3U3"/>
<sequence>MGKVNSSQLDAMSFVMQRKKPPIRWQDIVGGLPPFHHNLNIGGMYRT</sequence>
<accession>I3W3U3</accession>